<organism evidence="2 3">
    <name type="scientific">Roseburia intestinalis</name>
    <dbReference type="NCBI Taxonomy" id="166486"/>
    <lineage>
        <taxon>Bacteria</taxon>
        <taxon>Bacillati</taxon>
        <taxon>Bacillota</taxon>
        <taxon>Clostridia</taxon>
        <taxon>Lachnospirales</taxon>
        <taxon>Lachnospiraceae</taxon>
        <taxon>Roseburia</taxon>
    </lineage>
</organism>
<dbReference type="STRING" id="166486.ERS852572_01055"/>
<evidence type="ECO:0000313" key="2">
    <source>
        <dbReference type="EMBL" id="CUM91185.1"/>
    </source>
</evidence>
<feature type="domain" description="Spore protein YkvP/CgeB glycosyl transferase-like" evidence="1">
    <location>
        <begin position="239"/>
        <end position="384"/>
    </location>
</feature>
<dbReference type="InterPro" id="IPR055259">
    <property type="entry name" value="YkvP/CgeB_Glyco_trans-like"/>
</dbReference>
<accession>A0A173SNH4</accession>
<sequence>MESQEKILVFCSREICYLSGNFFAHQLAAAFDDLGYETTVCEFTSQDDLDAVLSPFFGKKYRAVFDFNSLLPRLAMDDGTPVIDLIDGPFYDYIVDHPLFHYNCLMTRAKNFHAIVLDEGQADYVKKYHPQVKSVHMLPLGATIALFDGEKNSADHILFMGTYDAPEKVYDIVKAAPEPFCGMMKRIIEMRIAVPELPMEEAFAACLKEDDMELDEAQFALFMNTMYASDAYIRDYFRKAALDELLKKKIPVQLVGEGWEKYQTPYERYRTIEKPVTFDLSFEKIAREQIMLDVSPIFNRGVHDRAIAGMANRTVVLTDSNPYRCAHFKNRKDMMFYSLAKIDSLSEAAGELMENEKLRSEIRENAYQTFCAGHTWRARAKEILSWEAED</sequence>
<dbReference type="EMBL" id="CYXZ01000007">
    <property type="protein sequence ID" value="CUM91185.1"/>
    <property type="molecule type" value="Genomic_DNA"/>
</dbReference>
<protein>
    <submittedName>
        <fullName evidence="2">Uncharacterized protein conserved in bacteria</fullName>
    </submittedName>
</protein>
<dbReference type="Proteomes" id="UP000095350">
    <property type="component" value="Unassembled WGS sequence"/>
</dbReference>
<dbReference type="Pfam" id="PF13524">
    <property type="entry name" value="Glyco_trans_1_2"/>
    <property type="match status" value="1"/>
</dbReference>
<evidence type="ECO:0000259" key="1">
    <source>
        <dbReference type="Pfam" id="PF13524"/>
    </source>
</evidence>
<evidence type="ECO:0000313" key="3">
    <source>
        <dbReference type="Proteomes" id="UP000095350"/>
    </source>
</evidence>
<dbReference type="RefSeq" id="WP_055193648.1">
    <property type="nucleotide sequence ID" value="NZ_CABIYH010000007.1"/>
</dbReference>
<dbReference type="PaxDb" id="166486-ERS852572_01055"/>
<proteinExistence type="predicted"/>
<reference evidence="2 3" key="1">
    <citation type="submission" date="2015-09" db="EMBL/GenBank/DDBJ databases">
        <authorList>
            <consortium name="Pathogen Informatics"/>
        </authorList>
    </citation>
    <scope>NUCLEOTIDE SEQUENCE [LARGE SCALE GENOMIC DNA]</scope>
    <source>
        <strain evidence="2 3">2789STDY5834960</strain>
    </source>
</reference>
<dbReference type="OrthoDB" id="5756516at2"/>
<name>A0A173SNH4_9FIRM</name>
<dbReference type="AlphaFoldDB" id="A0A173SNH4"/>
<gene>
    <name evidence="2" type="ORF">ERS852572_01055</name>
</gene>